<dbReference type="PANTHER" id="PTHR47354">
    <property type="entry name" value="NADH OXIDOREDUCTASE HCR"/>
    <property type="match status" value="1"/>
</dbReference>
<dbReference type="KEGG" id="aup:AsAng_0060920"/>
<evidence type="ECO:0000259" key="10">
    <source>
        <dbReference type="PROSITE" id="PS51384"/>
    </source>
</evidence>
<dbReference type="PRINTS" id="PR00406">
    <property type="entry name" value="CYTB5RDTASE"/>
</dbReference>
<keyword evidence="8" id="KW-0411">Iron-sulfur</keyword>
<evidence type="ECO:0000256" key="4">
    <source>
        <dbReference type="ARBA" id="ARBA00022723"/>
    </source>
</evidence>
<dbReference type="InterPro" id="IPR039261">
    <property type="entry name" value="FNR_nucleotide-bd"/>
</dbReference>
<dbReference type="PROSITE" id="PS51085">
    <property type="entry name" value="2FE2S_FER_2"/>
    <property type="match status" value="1"/>
</dbReference>
<evidence type="ECO:0000256" key="8">
    <source>
        <dbReference type="ARBA" id="ARBA00023014"/>
    </source>
</evidence>
<keyword evidence="12" id="KW-1185">Reference proteome</keyword>
<reference evidence="11" key="1">
    <citation type="submission" date="2022-09" db="EMBL/GenBank/DDBJ databases">
        <title>Aureispira anguillicida sp. nov., isolated from Leptocephalus of Japanese eel Anguilla japonica.</title>
        <authorList>
            <person name="Yuasa K."/>
            <person name="Mekata T."/>
            <person name="Ikunari K."/>
        </authorList>
    </citation>
    <scope>NUCLEOTIDE SEQUENCE</scope>
    <source>
        <strain evidence="11">EL160426</strain>
    </source>
</reference>
<dbReference type="RefSeq" id="WP_264790472.1">
    <property type="nucleotide sequence ID" value="NZ_AP026867.1"/>
</dbReference>
<evidence type="ECO:0000256" key="3">
    <source>
        <dbReference type="ARBA" id="ARBA00022714"/>
    </source>
</evidence>
<evidence type="ECO:0000256" key="6">
    <source>
        <dbReference type="ARBA" id="ARBA00023002"/>
    </source>
</evidence>
<keyword evidence="7" id="KW-0408">Iron</keyword>
<evidence type="ECO:0000313" key="11">
    <source>
        <dbReference type="EMBL" id="BDS15308.1"/>
    </source>
</evidence>
<keyword evidence="2" id="KW-0285">Flavoprotein</keyword>
<dbReference type="PROSITE" id="PS00197">
    <property type="entry name" value="2FE2S_FER_1"/>
    <property type="match status" value="1"/>
</dbReference>
<dbReference type="InterPro" id="IPR006058">
    <property type="entry name" value="2Fe2S_fd_BS"/>
</dbReference>
<dbReference type="InterPro" id="IPR050415">
    <property type="entry name" value="MRET"/>
</dbReference>
<dbReference type="Pfam" id="PF00111">
    <property type="entry name" value="Fer2"/>
    <property type="match status" value="1"/>
</dbReference>
<dbReference type="InterPro" id="IPR001433">
    <property type="entry name" value="OxRdtase_FAD/NAD-bd"/>
</dbReference>
<dbReference type="SUPFAM" id="SSF63380">
    <property type="entry name" value="Riboflavin synthase domain-like"/>
    <property type="match status" value="1"/>
</dbReference>
<dbReference type="EMBL" id="AP026867">
    <property type="protein sequence ID" value="BDS15308.1"/>
    <property type="molecule type" value="Genomic_DNA"/>
</dbReference>
<dbReference type="InterPro" id="IPR017938">
    <property type="entry name" value="Riboflavin_synthase-like_b-brl"/>
</dbReference>
<dbReference type="GO" id="GO:0016491">
    <property type="term" value="F:oxidoreductase activity"/>
    <property type="evidence" value="ECO:0007669"/>
    <property type="project" value="UniProtKB-KW"/>
</dbReference>
<dbReference type="InterPro" id="IPR001709">
    <property type="entry name" value="Flavoprot_Pyr_Nucl_cyt_Rdtase"/>
</dbReference>
<dbReference type="AlphaFoldDB" id="A0A915YLH2"/>
<keyword evidence="5" id="KW-0274">FAD</keyword>
<dbReference type="GO" id="GO:0051537">
    <property type="term" value="F:2 iron, 2 sulfur cluster binding"/>
    <property type="evidence" value="ECO:0007669"/>
    <property type="project" value="UniProtKB-KW"/>
</dbReference>
<evidence type="ECO:0000256" key="1">
    <source>
        <dbReference type="ARBA" id="ARBA00001974"/>
    </source>
</evidence>
<dbReference type="InterPro" id="IPR012675">
    <property type="entry name" value="Beta-grasp_dom_sf"/>
</dbReference>
<sequence>MSMEFNDLVVTAVHKPIKEAITVTFELPTALQTASSYQYYAGQHLILKLHIDGTEFRRCYSLNSCPYSDASLQITIKRVKGGVVSNYLNDQLQVGDKVSVSTPQGRFFANINANAYKSYFLFAAGSGITPIISILKSVLETSKDALVYLFYGNTDQDSIIFKEELDEIAQNYPDQVGIVYTLSAPKVWTTWETWKGKKGRIDASSVEWFINQHPPIAQQTEYYSCGPGAMNTTVKNTLLELGIPKELIHIEQFGATEELSNEMEGVDKAQLTVSLDRQSHQLKMTKGKTILETLKAAEVASPYSCESGVCGTCVATLVKGEVVMKSCMALDDEELKKGLILTCRALPKTEEIEVKFER</sequence>
<dbReference type="GO" id="GO:0046872">
    <property type="term" value="F:metal ion binding"/>
    <property type="evidence" value="ECO:0007669"/>
    <property type="project" value="UniProtKB-KW"/>
</dbReference>
<evidence type="ECO:0000256" key="2">
    <source>
        <dbReference type="ARBA" id="ARBA00022630"/>
    </source>
</evidence>
<dbReference type="Pfam" id="PF00970">
    <property type="entry name" value="FAD_binding_6"/>
    <property type="match status" value="1"/>
</dbReference>
<dbReference type="CDD" id="cd06214">
    <property type="entry name" value="PA_degradation_oxidoreductase_like"/>
    <property type="match status" value="1"/>
</dbReference>
<evidence type="ECO:0000256" key="7">
    <source>
        <dbReference type="ARBA" id="ARBA00023004"/>
    </source>
</evidence>
<dbReference type="InterPro" id="IPR036010">
    <property type="entry name" value="2Fe-2S_ferredoxin-like_sf"/>
</dbReference>
<protein>
    <submittedName>
        <fullName evidence="11">Ferredoxin--NADP reductase</fullName>
    </submittedName>
</protein>
<dbReference type="Gene3D" id="3.40.50.80">
    <property type="entry name" value="Nucleotide-binding domain of ferredoxin-NADP reductase (FNR) module"/>
    <property type="match status" value="1"/>
</dbReference>
<dbReference type="InterPro" id="IPR001041">
    <property type="entry name" value="2Fe-2S_ferredoxin-type"/>
</dbReference>
<feature type="domain" description="FAD-binding FR-type" evidence="10">
    <location>
        <begin position="3"/>
        <end position="110"/>
    </location>
</feature>
<dbReference type="PROSITE" id="PS51384">
    <property type="entry name" value="FAD_FR"/>
    <property type="match status" value="1"/>
</dbReference>
<dbReference type="Gene3D" id="2.40.30.10">
    <property type="entry name" value="Translation factors"/>
    <property type="match status" value="1"/>
</dbReference>
<dbReference type="Pfam" id="PF00175">
    <property type="entry name" value="NAD_binding_1"/>
    <property type="match status" value="1"/>
</dbReference>
<dbReference type="Proteomes" id="UP001060919">
    <property type="component" value="Chromosome"/>
</dbReference>
<keyword evidence="3" id="KW-0001">2Fe-2S</keyword>
<evidence type="ECO:0000313" key="12">
    <source>
        <dbReference type="Proteomes" id="UP001060919"/>
    </source>
</evidence>
<dbReference type="SUPFAM" id="SSF54292">
    <property type="entry name" value="2Fe-2S ferredoxin-like"/>
    <property type="match status" value="1"/>
</dbReference>
<organism evidence="11 12">
    <name type="scientific">Aureispira anguillae</name>
    <dbReference type="NCBI Taxonomy" id="2864201"/>
    <lineage>
        <taxon>Bacteria</taxon>
        <taxon>Pseudomonadati</taxon>
        <taxon>Bacteroidota</taxon>
        <taxon>Saprospiria</taxon>
        <taxon>Saprospirales</taxon>
        <taxon>Saprospiraceae</taxon>
        <taxon>Aureispira</taxon>
    </lineage>
</organism>
<comment type="cofactor">
    <cofactor evidence="1">
        <name>FAD</name>
        <dbReference type="ChEBI" id="CHEBI:57692"/>
    </cofactor>
</comment>
<gene>
    <name evidence="11" type="ORF">AsAng_0060920</name>
</gene>
<accession>A0A915YLH2</accession>
<name>A0A915YLH2_9BACT</name>
<dbReference type="Gene3D" id="3.10.20.30">
    <property type="match status" value="1"/>
</dbReference>
<dbReference type="CDD" id="cd00207">
    <property type="entry name" value="fer2"/>
    <property type="match status" value="1"/>
</dbReference>
<dbReference type="PANTHER" id="PTHR47354:SF8">
    <property type="entry name" value="1,2-PHENYLACETYL-COA EPOXIDASE, SUBUNIT E"/>
    <property type="match status" value="1"/>
</dbReference>
<evidence type="ECO:0000256" key="5">
    <source>
        <dbReference type="ARBA" id="ARBA00022827"/>
    </source>
</evidence>
<dbReference type="InterPro" id="IPR008333">
    <property type="entry name" value="Cbr1-like_FAD-bd_dom"/>
</dbReference>
<dbReference type="SUPFAM" id="SSF52343">
    <property type="entry name" value="Ferredoxin reductase-like, C-terminal NADP-linked domain"/>
    <property type="match status" value="1"/>
</dbReference>
<dbReference type="PRINTS" id="PR00371">
    <property type="entry name" value="FPNCR"/>
</dbReference>
<proteinExistence type="predicted"/>
<dbReference type="InterPro" id="IPR017927">
    <property type="entry name" value="FAD-bd_FR_type"/>
</dbReference>
<evidence type="ECO:0000259" key="9">
    <source>
        <dbReference type="PROSITE" id="PS51085"/>
    </source>
</evidence>
<feature type="domain" description="2Fe-2S ferredoxin-type" evidence="9">
    <location>
        <begin position="269"/>
        <end position="358"/>
    </location>
</feature>
<dbReference type="GO" id="GO:0050660">
    <property type="term" value="F:flavin adenine dinucleotide binding"/>
    <property type="evidence" value="ECO:0007669"/>
    <property type="project" value="TreeGrafter"/>
</dbReference>
<keyword evidence="6" id="KW-0560">Oxidoreductase</keyword>
<keyword evidence="4" id="KW-0479">Metal-binding</keyword>